<protein>
    <recommendedName>
        <fullName evidence="5">Seminal fluid protein</fullName>
    </recommendedName>
</protein>
<evidence type="ECO:0008006" key="5">
    <source>
        <dbReference type="Google" id="ProtNLM"/>
    </source>
</evidence>
<name>A0ABN8B659_CHISP</name>
<evidence type="ECO:0000256" key="1">
    <source>
        <dbReference type="SAM" id="MobiDB-lite"/>
    </source>
</evidence>
<accession>A0ABN8B659</accession>
<gene>
    <name evidence="3" type="ORF">CHILSU_LOCUS4555</name>
</gene>
<sequence>MSRVVIFVCLLMLASAVVSFDLPKLPETPKLPDTPKIPDAPKLPDPSKTPDTKGLQDVGNN</sequence>
<keyword evidence="2" id="KW-0732">Signal</keyword>
<reference evidence="3" key="1">
    <citation type="submission" date="2021-12" db="EMBL/GenBank/DDBJ databases">
        <authorList>
            <person name="King R."/>
        </authorList>
    </citation>
    <scope>NUCLEOTIDE SEQUENCE</scope>
</reference>
<evidence type="ECO:0000313" key="4">
    <source>
        <dbReference type="Proteomes" id="UP001153292"/>
    </source>
</evidence>
<dbReference type="Proteomes" id="UP001153292">
    <property type="component" value="Chromosome 19"/>
</dbReference>
<organism evidence="3 4">
    <name type="scientific">Chilo suppressalis</name>
    <name type="common">Asiatic rice borer moth</name>
    <dbReference type="NCBI Taxonomy" id="168631"/>
    <lineage>
        <taxon>Eukaryota</taxon>
        <taxon>Metazoa</taxon>
        <taxon>Ecdysozoa</taxon>
        <taxon>Arthropoda</taxon>
        <taxon>Hexapoda</taxon>
        <taxon>Insecta</taxon>
        <taxon>Pterygota</taxon>
        <taxon>Neoptera</taxon>
        <taxon>Endopterygota</taxon>
        <taxon>Lepidoptera</taxon>
        <taxon>Glossata</taxon>
        <taxon>Ditrysia</taxon>
        <taxon>Pyraloidea</taxon>
        <taxon>Crambidae</taxon>
        <taxon>Crambinae</taxon>
        <taxon>Chilo</taxon>
    </lineage>
</organism>
<keyword evidence="4" id="KW-1185">Reference proteome</keyword>
<evidence type="ECO:0000313" key="3">
    <source>
        <dbReference type="EMBL" id="CAH0401332.1"/>
    </source>
</evidence>
<feature type="signal peptide" evidence="2">
    <location>
        <begin position="1"/>
        <end position="19"/>
    </location>
</feature>
<evidence type="ECO:0000256" key="2">
    <source>
        <dbReference type="SAM" id="SignalP"/>
    </source>
</evidence>
<feature type="chain" id="PRO_5046140275" description="Seminal fluid protein" evidence="2">
    <location>
        <begin position="20"/>
        <end position="61"/>
    </location>
</feature>
<dbReference type="EMBL" id="OU963912">
    <property type="protein sequence ID" value="CAH0401332.1"/>
    <property type="molecule type" value="Genomic_DNA"/>
</dbReference>
<proteinExistence type="predicted"/>
<feature type="region of interest" description="Disordered" evidence="1">
    <location>
        <begin position="23"/>
        <end position="61"/>
    </location>
</feature>